<dbReference type="EMBL" id="SPMZ01000004">
    <property type="protein sequence ID" value="NMQ17900.1"/>
    <property type="molecule type" value="Genomic_DNA"/>
</dbReference>
<keyword evidence="3" id="KW-1185">Reference proteome</keyword>
<dbReference type="Pfam" id="PF01864">
    <property type="entry name" value="CarS-like"/>
    <property type="match status" value="2"/>
</dbReference>
<dbReference type="PANTHER" id="PTHR39650:SF1">
    <property type="entry name" value="CDP-ARCHAEOL SYNTHASE"/>
    <property type="match status" value="1"/>
</dbReference>
<gene>
    <name evidence="2" type="ORF">E4P82_01000</name>
</gene>
<sequence>MLSIELQLLLLILVANGTPIIATAVCGAWGAQPLDGGRVLADGHRLLGDAKTWRGVVLAPLVTGLAAALSELPAAVGVVIGLAAMLGDLLSSFVKRRLGMASSSMAFGLDQIPEAWLPLLAVSSLFELTGSVIAGMVAGFIVLELVLSRLLYWLGIRKRPY</sequence>
<keyword evidence="1" id="KW-0812">Transmembrane</keyword>
<proteinExistence type="predicted"/>
<reference evidence="2 3" key="1">
    <citation type="submission" date="2019-03" db="EMBL/GenBank/DDBJ databases">
        <title>Metabolic reconstructions from genomes of highly enriched 'Candidatus Accumulibacter' and 'Candidatus Competibacter' bioreactor populations.</title>
        <authorList>
            <person name="Annavajhala M.K."/>
            <person name="Welles L."/>
            <person name="Abbas B."/>
            <person name="Sorokin D."/>
            <person name="Park H."/>
            <person name="Van Loosdrecht M."/>
            <person name="Chandran K."/>
        </authorList>
    </citation>
    <scope>NUCLEOTIDE SEQUENCE [LARGE SCALE GENOMIC DNA]</scope>
    <source>
        <strain evidence="2 3">SBR_G</strain>
    </source>
</reference>
<dbReference type="Proteomes" id="UP000760480">
    <property type="component" value="Unassembled WGS sequence"/>
</dbReference>
<dbReference type="InterPro" id="IPR032690">
    <property type="entry name" value="CarS"/>
</dbReference>
<organism evidence="2 3">
    <name type="scientific">Candidatus Competibacter phosphatis</name>
    <dbReference type="NCBI Taxonomy" id="221280"/>
    <lineage>
        <taxon>Bacteria</taxon>
        <taxon>Pseudomonadati</taxon>
        <taxon>Pseudomonadota</taxon>
        <taxon>Gammaproteobacteria</taxon>
        <taxon>Candidatus Competibacteraceae</taxon>
        <taxon>Candidatus Competibacter</taxon>
    </lineage>
</organism>
<feature type="transmembrane region" description="Helical" evidence="1">
    <location>
        <begin position="6"/>
        <end position="31"/>
    </location>
</feature>
<keyword evidence="1" id="KW-1133">Transmembrane helix</keyword>
<evidence type="ECO:0000313" key="3">
    <source>
        <dbReference type="Proteomes" id="UP000760480"/>
    </source>
</evidence>
<evidence type="ECO:0000256" key="1">
    <source>
        <dbReference type="SAM" id="Phobius"/>
    </source>
</evidence>
<accession>A0ABX1THF8</accession>
<dbReference type="PANTHER" id="PTHR39650">
    <property type="entry name" value="CDP-ARCHAEOL SYNTHASE"/>
    <property type="match status" value="1"/>
</dbReference>
<keyword evidence="1" id="KW-0472">Membrane</keyword>
<evidence type="ECO:0000313" key="2">
    <source>
        <dbReference type="EMBL" id="NMQ17900.1"/>
    </source>
</evidence>
<comment type="caution">
    <text evidence="2">The sequence shown here is derived from an EMBL/GenBank/DDBJ whole genome shotgun (WGS) entry which is preliminary data.</text>
</comment>
<feature type="transmembrane region" description="Helical" evidence="1">
    <location>
        <begin position="75"/>
        <end position="94"/>
    </location>
</feature>
<name>A0ABX1THF8_9GAMM</name>
<dbReference type="RefSeq" id="WP_169247159.1">
    <property type="nucleotide sequence ID" value="NZ_SPMZ01000004.1"/>
</dbReference>
<protein>
    <submittedName>
        <fullName evidence="2">CDP-archaeol synthase</fullName>
    </submittedName>
</protein>
<feature type="transmembrane region" description="Helical" evidence="1">
    <location>
        <begin position="132"/>
        <end position="154"/>
    </location>
</feature>